<dbReference type="AlphaFoldDB" id="A0AAD7CII0"/>
<dbReference type="SUPFAM" id="SSF56112">
    <property type="entry name" value="Protein kinase-like (PK-like)"/>
    <property type="match status" value="1"/>
</dbReference>
<evidence type="ECO:0000313" key="2">
    <source>
        <dbReference type="EMBL" id="KAJ7649776.1"/>
    </source>
</evidence>
<dbReference type="PANTHER" id="PTHR38248:SF2">
    <property type="entry name" value="FUNK1 11"/>
    <property type="match status" value="1"/>
</dbReference>
<gene>
    <name evidence="2" type="ORF">FB45DRAFT_885919</name>
</gene>
<dbReference type="Pfam" id="PF17667">
    <property type="entry name" value="Pkinase_fungal"/>
    <property type="match status" value="1"/>
</dbReference>
<dbReference type="InterPro" id="IPR011009">
    <property type="entry name" value="Kinase-like_dom_sf"/>
</dbReference>
<reference evidence="2" key="1">
    <citation type="submission" date="2023-03" db="EMBL/GenBank/DDBJ databases">
        <title>Massive genome expansion in bonnet fungi (Mycena s.s.) driven by repeated elements and novel gene families across ecological guilds.</title>
        <authorList>
            <consortium name="Lawrence Berkeley National Laboratory"/>
            <person name="Harder C.B."/>
            <person name="Miyauchi S."/>
            <person name="Viragh M."/>
            <person name="Kuo A."/>
            <person name="Thoen E."/>
            <person name="Andreopoulos B."/>
            <person name="Lu D."/>
            <person name="Skrede I."/>
            <person name="Drula E."/>
            <person name="Henrissat B."/>
            <person name="Morin E."/>
            <person name="Kohler A."/>
            <person name="Barry K."/>
            <person name="LaButti K."/>
            <person name="Morin E."/>
            <person name="Salamov A."/>
            <person name="Lipzen A."/>
            <person name="Mereny Z."/>
            <person name="Hegedus B."/>
            <person name="Baldrian P."/>
            <person name="Stursova M."/>
            <person name="Weitz H."/>
            <person name="Taylor A."/>
            <person name="Grigoriev I.V."/>
            <person name="Nagy L.G."/>
            <person name="Martin F."/>
            <person name="Kauserud H."/>
        </authorList>
    </citation>
    <scope>NUCLEOTIDE SEQUENCE</scope>
    <source>
        <strain evidence="2">9284</strain>
    </source>
</reference>
<dbReference type="InterPro" id="IPR040976">
    <property type="entry name" value="Pkinase_fungal"/>
</dbReference>
<keyword evidence="3" id="KW-1185">Reference proteome</keyword>
<evidence type="ECO:0000313" key="3">
    <source>
        <dbReference type="Proteomes" id="UP001221142"/>
    </source>
</evidence>
<proteinExistence type="predicted"/>
<comment type="caution">
    <text evidence="2">The sequence shown here is derived from an EMBL/GenBank/DDBJ whole genome shotgun (WGS) entry which is preliminary data.</text>
</comment>
<dbReference type="EMBL" id="JARKIF010000001">
    <property type="protein sequence ID" value="KAJ7649776.1"/>
    <property type="molecule type" value="Genomic_DNA"/>
</dbReference>
<dbReference type="Gene3D" id="1.10.510.10">
    <property type="entry name" value="Transferase(Phosphotransferase) domain 1"/>
    <property type="match status" value="1"/>
</dbReference>
<name>A0AAD7CII0_9AGAR</name>
<dbReference type="PANTHER" id="PTHR38248">
    <property type="entry name" value="FUNK1 6"/>
    <property type="match status" value="1"/>
</dbReference>
<dbReference type="Proteomes" id="UP001221142">
    <property type="component" value="Unassembled WGS sequence"/>
</dbReference>
<sequence>MYRQLADGDVQGVLNDFDMAKPTVEDASNSSTSRHRTGTKPFMAVDLLVEEPPQHLFRHDLESFMYVLMFLVCDTETSKLDKWRFWEMGTLKSAKESMLRHNLPETKEGFDLFITPIYNLHHMFGQALQIRDQAALAVAQNQRLQNMKSKRRIPEIPMDDATLGGRVTFDTFAAALTETDDEA</sequence>
<protein>
    <recommendedName>
        <fullName evidence="1">Fungal-type protein kinase domain-containing protein</fullName>
    </recommendedName>
</protein>
<feature type="domain" description="Fungal-type protein kinase" evidence="1">
    <location>
        <begin position="6"/>
        <end position="71"/>
    </location>
</feature>
<organism evidence="2 3">
    <name type="scientific">Roridomyces roridus</name>
    <dbReference type="NCBI Taxonomy" id="1738132"/>
    <lineage>
        <taxon>Eukaryota</taxon>
        <taxon>Fungi</taxon>
        <taxon>Dikarya</taxon>
        <taxon>Basidiomycota</taxon>
        <taxon>Agaricomycotina</taxon>
        <taxon>Agaricomycetes</taxon>
        <taxon>Agaricomycetidae</taxon>
        <taxon>Agaricales</taxon>
        <taxon>Marasmiineae</taxon>
        <taxon>Mycenaceae</taxon>
        <taxon>Roridomyces</taxon>
    </lineage>
</organism>
<evidence type="ECO:0000259" key="1">
    <source>
        <dbReference type="Pfam" id="PF17667"/>
    </source>
</evidence>
<accession>A0AAD7CII0</accession>